<evidence type="ECO:0000259" key="3">
    <source>
        <dbReference type="PROSITE" id="PS50240"/>
    </source>
</evidence>
<dbReference type="PANTHER" id="PTHR24252:SF7">
    <property type="entry name" value="HYALIN"/>
    <property type="match status" value="1"/>
</dbReference>
<sequence>MSVFKILVGLEIDIVCPQFLGLFVGLFIFTSLCIELGSEKSVSFLISGGEFVSLGEYPAMVTIRVRTIGHYCGASIIEPQHVLTVAHCLYTMEKTLANIADYELLAGTTHQNLTNPDVIQRLQIYACIIHPEFNYEVEQNDIAVIRSNVAIASPVLLKVEVKIYSISLCRYKYVYPETQICAGRIEGGKGSCMGDSGGPLLCNNVLSGLISMGYGCGLKHVPQLSTNVATYADWIDRAIAWNGSRAAGQNILLK</sequence>
<dbReference type="InterPro" id="IPR033116">
    <property type="entry name" value="TRYPSIN_SER"/>
</dbReference>
<dbReference type="PANTHER" id="PTHR24252">
    <property type="entry name" value="ACROSIN-RELATED"/>
    <property type="match status" value="1"/>
</dbReference>
<dbReference type="Proteomes" id="UP000594454">
    <property type="component" value="Chromosome 2"/>
</dbReference>
<accession>A0A7R8ULB5</accession>
<dbReference type="SUPFAM" id="SSF50494">
    <property type="entry name" value="Trypsin-like serine proteases"/>
    <property type="match status" value="1"/>
</dbReference>
<dbReference type="FunFam" id="2.40.10.10:FF:000068">
    <property type="entry name" value="transmembrane protease serine 2"/>
    <property type="match status" value="1"/>
</dbReference>
<dbReference type="CDD" id="cd00190">
    <property type="entry name" value="Tryp_SPc"/>
    <property type="match status" value="1"/>
</dbReference>
<feature type="domain" description="Peptidase S1" evidence="3">
    <location>
        <begin position="46"/>
        <end position="240"/>
    </location>
</feature>
<evidence type="ECO:0000313" key="5">
    <source>
        <dbReference type="Proteomes" id="UP000594454"/>
    </source>
</evidence>
<keyword evidence="2" id="KW-0472">Membrane</keyword>
<dbReference type="PROSITE" id="PS50240">
    <property type="entry name" value="TRYPSIN_DOM"/>
    <property type="match status" value="1"/>
</dbReference>
<evidence type="ECO:0000313" key="4">
    <source>
        <dbReference type="EMBL" id="CAD7082759.1"/>
    </source>
</evidence>
<keyword evidence="2" id="KW-1133">Transmembrane helix</keyword>
<organism evidence="4 5">
    <name type="scientific">Hermetia illucens</name>
    <name type="common">Black soldier fly</name>
    <dbReference type="NCBI Taxonomy" id="343691"/>
    <lineage>
        <taxon>Eukaryota</taxon>
        <taxon>Metazoa</taxon>
        <taxon>Ecdysozoa</taxon>
        <taxon>Arthropoda</taxon>
        <taxon>Hexapoda</taxon>
        <taxon>Insecta</taxon>
        <taxon>Pterygota</taxon>
        <taxon>Neoptera</taxon>
        <taxon>Endopterygota</taxon>
        <taxon>Diptera</taxon>
        <taxon>Brachycera</taxon>
        <taxon>Stratiomyomorpha</taxon>
        <taxon>Stratiomyidae</taxon>
        <taxon>Hermetiinae</taxon>
        <taxon>Hermetia</taxon>
    </lineage>
</organism>
<protein>
    <recommendedName>
        <fullName evidence="3">Peptidase S1 domain-containing protein</fullName>
    </recommendedName>
</protein>
<dbReference type="Gene3D" id="2.40.10.10">
    <property type="entry name" value="Trypsin-like serine proteases"/>
    <property type="match status" value="2"/>
</dbReference>
<dbReference type="SMART" id="SM00020">
    <property type="entry name" value="Tryp_SPc"/>
    <property type="match status" value="1"/>
</dbReference>
<dbReference type="InterPro" id="IPR001314">
    <property type="entry name" value="Peptidase_S1A"/>
</dbReference>
<dbReference type="InterPro" id="IPR001254">
    <property type="entry name" value="Trypsin_dom"/>
</dbReference>
<keyword evidence="1" id="KW-1015">Disulfide bond</keyword>
<dbReference type="AlphaFoldDB" id="A0A7R8ULB5"/>
<dbReference type="InterPro" id="IPR043504">
    <property type="entry name" value="Peptidase_S1_PA_chymotrypsin"/>
</dbReference>
<dbReference type="PRINTS" id="PR00722">
    <property type="entry name" value="CHYMOTRYPSIN"/>
</dbReference>
<evidence type="ECO:0000256" key="2">
    <source>
        <dbReference type="SAM" id="Phobius"/>
    </source>
</evidence>
<dbReference type="InParanoid" id="A0A7R8ULB5"/>
<keyword evidence="5" id="KW-1185">Reference proteome</keyword>
<dbReference type="Pfam" id="PF00089">
    <property type="entry name" value="Trypsin"/>
    <property type="match status" value="2"/>
</dbReference>
<evidence type="ECO:0000256" key="1">
    <source>
        <dbReference type="ARBA" id="ARBA00023157"/>
    </source>
</evidence>
<dbReference type="GO" id="GO:0006508">
    <property type="term" value="P:proteolysis"/>
    <property type="evidence" value="ECO:0007669"/>
    <property type="project" value="InterPro"/>
</dbReference>
<dbReference type="EMBL" id="LR899010">
    <property type="protein sequence ID" value="CAD7082759.1"/>
    <property type="molecule type" value="Genomic_DNA"/>
</dbReference>
<keyword evidence="2" id="KW-0812">Transmembrane</keyword>
<proteinExistence type="predicted"/>
<dbReference type="OrthoDB" id="10059102at2759"/>
<gene>
    <name evidence="4" type="ORF">HERILL_LOCUS5769</name>
</gene>
<dbReference type="PROSITE" id="PS00135">
    <property type="entry name" value="TRYPSIN_SER"/>
    <property type="match status" value="1"/>
</dbReference>
<name>A0A7R8ULB5_HERIL</name>
<feature type="transmembrane region" description="Helical" evidence="2">
    <location>
        <begin position="12"/>
        <end position="34"/>
    </location>
</feature>
<dbReference type="InterPro" id="IPR009003">
    <property type="entry name" value="Peptidase_S1_PA"/>
</dbReference>
<reference evidence="4 5" key="1">
    <citation type="submission" date="2020-11" db="EMBL/GenBank/DDBJ databases">
        <authorList>
            <person name="Wallbank WR R."/>
            <person name="Pardo Diaz C."/>
            <person name="Kozak K."/>
            <person name="Martin S."/>
            <person name="Jiggins C."/>
            <person name="Moest M."/>
            <person name="Warren A I."/>
            <person name="Generalovic N T."/>
            <person name="Byers J.R.P. K."/>
            <person name="Montejo-Kovacevich G."/>
            <person name="Yen C E."/>
        </authorList>
    </citation>
    <scope>NUCLEOTIDE SEQUENCE [LARGE SCALE GENOMIC DNA]</scope>
</reference>
<dbReference type="GO" id="GO:0004252">
    <property type="term" value="F:serine-type endopeptidase activity"/>
    <property type="evidence" value="ECO:0007669"/>
    <property type="project" value="InterPro"/>
</dbReference>